<name>A0A841TF90_9BACL</name>
<protein>
    <submittedName>
        <fullName evidence="1">Uncharacterized protein</fullName>
    </submittedName>
</protein>
<gene>
    <name evidence="1" type="ORF">H4Q31_20625</name>
</gene>
<dbReference type="Proteomes" id="UP000574133">
    <property type="component" value="Unassembled WGS sequence"/>
</dbReference>
<dbReference type="RefSeq" id="WP_185180950.1">
    <property type="nucleotide sequence ID" value="NZ_CBCSEP010000022.1"/>
</dbReference>
<sequence length="50" mass="5628">MTEVEVKTGPRVEAEIEQKRSFEQGRRWRMDCGGDGVTEVEAEAAVEMEA</sequence>
<accession>A0A841TF90</accession>
<proteinExistence type="predicted"/>
<dbReference type="EMBL" id="JACJVN010000100">
    <property type="protein sequence ID" value="MBB6679692.1"/>
    <property type="molecule type" value="Genomic_DNA"/>
</dbReference>
<evidence type="ECO:0000313" key="2">
    <source>
        <dbReference type="Proteomes" id="UP000574133"/>
    </source>
</evidence>
<organism evidence="1 2">
    <name type="scientific">Cohnella lubricantis</name>
    <dbReference type="NCBI Taxonomy" id="2163172"/>
    <lineage>
        <taxon>Bacteria</taxon>
        <taxon>Bacillati</taxon>
        <taxon>Bacillota</taxon>
        <taxon>Bacilli</taxon>
        <taxon>Bacillales</taxon>
        <taxon>Paenibacillaceae</taxon>
        <taxon>Cohnella</taxon>
    </lineage>
</organism>
<evidence type="ECO:0000313" key="1">
    <source>
        <dbReference type="EMBL" id="MBB6679692.1"/>
    </source>
</evidence>
<dbReference type="AlphaFoldDB" id="A0A841TF90"/>
<reference evidence="1 2" key="1">
    <citation type="submission" date="2020-08" db="EMBL/GenBank/DDBJ databases">
        <title>Cohnella phylogeny.</title>
        <authorList>
            <person name="Dunlap C."/>
        </authorList>
    </citation>
    <scope>NUCLEOTIDE SEQUENCE [LARGE SCALE GENOMIC DNA]</scope>
    <source>
        <strain evidence="1 2">DSM 103658</strain>
    </source>
</reference>
<comment type="caution">
    <text evidence="1">The sequence shown here is derived from an EMBL/GenBank/DDBJ whole genome shotgun (WGS) entry which is preliminary data.</text>
</comment>
<keyword evidence="2" id="KW-1185">Reference proteome</keyword>